<dbReference type="Pfam" id="PF02214">
    <property type="entry name" value="BTB_2"/>
    <property type="match status" value="1"/>
</dbReference>
<evidence type="ECO:0000256" key="1">
    <source>
        <dbReference type="SAM" id="MobiDB-lite"/>
    </source>
</evidence>
<dbReference type="PANTHER" id="PTHR14499">
    <property type="entry name" value="POTASSIUM CHANNEL TETRAMERIZATION DOMAIN-CONTAINING"/>
    <property type="match status" value="1"/>
</dbReference>
<dbReference type="Gene3D" id="3.30.710.10">
    <property type="entry name" value="Potassium Channel Kv1.1, Chain A"/>
    <property type="match status" value="1"/>
</dbReference>
<dbReference type="PANTHER" id="PTHR14499:SF136">
    <property type="entry name" value="GH08630P"/>
    <property type="match status" value="1"/>
</dbReference>
<proteinExistence type="predicted"/>
<reference evidence="3" key="1">
    <citation type="submission" date="2021-01" db="EMBL/GenBank/DDBJ databases">
        <authorList>
            <person name="Corre E."/>
            <person name="Pelletier E."/>
            <person name="Niang G."/>
            <person name="Scheremetjew M."/>
            <person name="Finn R."/>
            <person name="Kale V."/>
            <person name="Holt S."/>
            <person name="Cochrane G."/>
            <person name="Meng A."/>
            <person name="Brown T."/>
            <person name="Cohen L."/>
        </authorList>
    </citation>
    <scope>NUCLEOTIDE SEQUENCE</scope>
    <source>
        <strain evidence="3">SM1012Den-03</strain>
    </source>
</reference>
<feature type="domain" description="Potassium channel tetramerisation-type BTB" evidence="2">
    <location>
        <begin position="89"/>
        <end position="185"/>
    </location>
</feature>
<organism evidence="3">
    <name type="scientific">Skeletonema marinoi</name>
    <dbReference type="NCBI Taxonomy" id="267567"/>
    <lineage>
        <taxon>Eukaryota</taxon>
        <taxon>Sar</taxon>
        <taxon>Stramenopiles</taxon>
        <taxon>Ochrophyta</taxon>
        <taxon>Bacillariophyta</taxon>
        <taxon>Coscinodiscophyceae</taxon>
        <taxon>Thalassiosirophycidae</taxon>
        <taxon>Thalassiosirales</taxon>
        <taxon>Skeletonemataceae</taxon>
        <taxon>Skeletonema</taxon>
        <taxon>Skeletonema marinoi-dohrnii complex</taxon>
    </lineage>
</organism>
<sequence length="381" mass="42299">MSPTEKRKAASAATSTEEADPSSSAAKKSRADVPDAETTSDSITDVVSHLHNLLQTKEKELKEREADFDRRVKSFESTHPSIGSDDDVIQLNVGGQTNIAVLRNTLTQFEDSMLAAKFSGRWDDSMEKDRDENIFVDEDPDNFKMLLKFLRMRMKNNNQGGSVPERHRPKATYEFCSMLEYYNLMQGVYGQTWVGDKDAFTCEEIAYGTVSLCSKTSDDDSTPKLTTVVFPHRLTGLKLLEFTAEFEKGATGSVGWVEFNDNGADTAPSCINLTRSYPNGVFLNIAERKAYGPKNNRSGADTILGENLRINHSETATKLVCRRVGGTHKTQRKYSIELVDGTKIDATLIDPEPNYGNCVLPIIDFSGKVTVSGLRYAIDEL</sequence>
<dbReference type="GO" id="GO:0051260">
    <property type="term" value="P:protein homooligomerization"/>
    <property type="evidence" value="ECO:0007669"/>
    <property type="project" value="InterPro"/>
</dbReference>
<dbReference type="SUPFAM" id="SSF54695">
    <property type="entry name" value="POZ domain"/>
    <property type="match status" value="1"/>
</dbReference>
<accession>A0A7S2LGV5</accession>
<dbReference type="EMBL" id="HBGZ01016012">
    <property type="protein sequence ID" value="CAD9604315.1"/>
    <property type="molecule type" value="Transcribed_RNA"/>
</dbReference>
<name>A0A7S2LGV5_9STRA</name>
<dbReference type="InterPro" id="IPR003131">
    <property type="entry name" value="T1-type_BTB"/>
</dbReference>
<feature type="region of interest" description="Disordered" evidence="1">
    <location>
        <begin position="1"/>
        <end position="43"/>
    </location>
</feature>
<feature type="compositionally biased region" description="Low complexity" evidence="1">
    <location>
        <begin position="10"/>
        <end position="26"/>
    </location>
</feature>
<evidence type="ECO:0000313" key="3">
    <source>
        <dbReference type="EMBL" id="CAD9604315.1"/>
    </source>
</evidence>
<protein>
    <recommendedName>
        <fullName evidence="2">Potassium channel tetramerisation-type BTB domain-containing protein</fullName>
    </recommendedName>
</protein>
<dbReference type="InterPro" id="IPR011333">
    <property type="entry name" value="SKP1/BTB/POZ_sf"/>
</dbReference>
<dbReference type="AlphaFoldDB" id="A0A7S2LGV5"/>
<gene>
    <name evidence="3" type="ORF">SMAR0320_LOCUS11466</name>
</gene>
<evidence type="ECO:0000259" key="2">
    <source>
        <dbReference type="Pfam" id="PF02214"/>
    </source>
</evidence>